<dbReference type="CDD" id="cd04792">
    <property type="entry name" value="LanM-like"/>
    <property type="match status" value="1"/>
</dbReference>
<evidence type="ECO:0000313" key="4">
    <source>
        <dbReference type="Proteomes" id="UP000515307"/>
    </source>
</evidence>
<dbReference type="NCBIfam" id="TIGR03897">
    <property type="entry name" value="lanti_2_LanM"/>
    <property type="match status" value="1"/>
</dbReference>
<accession>A0A7G7BTT5</accession>
<feature type="region of interest" description="Disordered" evidence="1">
    <location>
        <begin position="585"/>
        <end position="609"/>
    </location>
</feature>
<dbReference type="GO" id="GO:0031179">
    <property type="term" value="P:peptide modification"/>
    <property type="evidence" value="ECO:0007669"/>
    <property type="project" value="InterPro"/>
</dbReference>
<feature type="compositionally biased region" description="Gly residues" evidence="1">
    <location>
        <begin position="862"/>
        <end position="886"/>
    </location>
</feature>
<evidence type="ECO:0000259" key="2">
    <source>
        <dbReference type="Pfam" id="PF13575"/>
    </source>
</evidence>
<dbReference type="KEGG" id="sfiy:F0344_32820"/>
<evidence type="ECO:0000256" key="1">
    <source>
        <dbReference type="SAM" id="MobiDB-lite"/>
    </source>
</evidence>
<dbReference type="SUPFAM" id="SSF158745">
    <property type="entry name" value="LanC-like"/>
    <property type="match status" value="2"/>
</dbReference>
<dbReference type="PRINTS" id="PR01950">
    <property type="entry name" value="LANCSUPER"/>
</dbReference>
<reference evidence="4" key="1">
    <citation type="submission" date="2019-10" db="EMBL/GenBank/DDBJ databases">
        <title>Antimicrobial potential of Antarctic Bacteria.</title>
        <authorList>
            <person name="Benaud N."/>
            <person name="Edwards R.J."/>
            <person name="Ferrari B.C."/>
        </authorList>
    </citation>
    <scope>NUCLEOTIDE SEQUENCE [LARGE SCALE GENOMIC DNA]</scope>
    <source>
        <strain evidence="4">NBSH44</strain>
    </source>
</reference>
<organism evidence="3 4">
    <name type="scientific">Streptomyces finlayi</name>
    <dbReference type="NCBI Taxonomy" id="67296"/>
    <lineage>
        <taxon>Bacteria</taxon>
        <taxon>Bacillati</taxon>
        <taxon>Actinomycetota</taxon>
        <taxon>Actinomycetes</taxon>
        <taxon>Kitasatosporales</taxon>
        <taxon>Streptomycetaceae</taxon>
        <taxon>Streptomyces</taxon>
    </lineage>
</organism>
<dbReference type="InterPro" id="IPR017146">
    <property type="entry name" value="Lanti_2_LanM"/>
</dbReference>
<keyword evidence="4" id="KW-1185">Reference proteome</keyword>
<dbReference type="Pfam" id="PF13575">
    <property type="entry name" value="DUF4135"/>
    <property type="match status" value="1"/>
</dbReference>
<dbReference type="RefSeq" id="WP_185302208.1">
    <property type="nucleotide sequence ID" value="NZ_CP045702.1"/>
</dbReference>
<dbReference type="AlphaFoldDB" id="A0A7G7BTT5"/>
<evidence type="ECO:0000313" key="3">
    <source>
        <dbReference type="EMBL" id="QNE78750.1"/>
    </source>
</evidence>
<dbReference type="GO" id="GO:0005975">
    <property type="term" value="P:carbohydrate metabolic process"/>
    <property type="evidence" value="ECO:0007669"/>
    <property type="project" value="InterPro"/>
</dbReference>
<dbReference type="EMBL" id="CP045702">
    <property type="protein sequence ID" value="QNE78750.1"/>
    <property type="molecule type" value="Genomic_DNA"/>
</dbReference>
<gene>
    <name evidence="3" type="primary">lanM</name>
    <name evidence="3" type="ORF">F0344_32820</name>
</gene>
<dbReference type="InterPro" id="IPR012341">
    <property type="entry name" value="6hp_glycosidase-like_sf"/>
</dbReference>
<dbReference type="Pfam" id="PF05147">
    <property type="entry name" value="LANC_like"/>
    <property type="match status" value="2"/>
</dbReference>
<dbReference type="Gene3D" id="1.50.10.10">
    <property type="match status" value="1"/>
</dbReference>
<feature type="region of interest" description="Disordered" evidence="1">
    <location>
        <begin position="1028"/>
        <end position="1053"/>
    </location>
</feature>
<proteinExistence type="predicted"/>
<protein>
    <submittedName>
        <fullName evidence="3">Type 2 lantipeptide synthetase LanM</fullName>
    </submittedName>
</protein>
<dbReference type="InterPro" id="IPR025410">
    <property type="entry name" value="Lant_dehyd"/>
</dbReference>
<dbReference type="PIRSF" id="PIRSF037228">
    <property type="entry name" value="Lant_mod_RumM"/>
    <property type="match status" value="1"/>
</dbReference>
<feature type="domain" description="Lantibiotic biosynthesis protein dehydration" evidence="2">
    <location>
        <begin position="160"/>
        <end position="533"/>
    </location>
</feature>
<feature type="region of interest" description="Disordered" evidence="1">
    <location>
        <begin position="854"/>
        <end position="902"/>
    </location>
</feature>
<name>A0A7G7BTT5_9ACTN</name>
<dbReference type="Proteomes" id="UP000515307">
    <property type="component" value="Chromosome"/>
</dbReference>
<dbReference type="InterPro" id="IPR007822">
    <property type="entry name" value="LANC-like"/>
</dbReference>
<dbReference type="SMART" id="SM01260">
    <property type="entry name" value="LANC_like"/>
    <property type="match status" value="1"/>
</dbReference>
<sequence length="1053" mass="109691">MAAEAGRMRDGASLSAAGRWWEAGLVCGEEGGERPDWAALAEEVSDTAPEKAVAPAGEYPGLSGFEWVLRPFTVCAAERLERGVSEQARRLVDMTAVRGDLERQLSGRLARAAARTLVLELHEARTAGRLDGEDTHARFRDFLGRTASRSGLAALLADRPVLARIVGRAALDAADALAEALERLADDHALLTTGLLKDSGAGPGLLTGIEPGAGDGHQGGRSVMLLRFADGTRLVYKPRPLAAHRHFNALVTWFSRQPGSVDLRTLRLLDRGTYGWVEFVAAHSCVRAADVEMFYRRQGALLALLHLLDGTDLHHENLIAVGPHPVLVDVETLFHPPLPGAATEDPAARALHDSVYRVGLLPQLLVGDDSAMDVSAVGGGREAVSPVARADWDDAGTDRMRLVRRAGTFGESANRPHLEGGEPVEPGAHIEALCAGFRAGYTAISSARDELLHESGPLRAFAEDTVRVVMRPTWVYGTLLDESTHPGLLKDADARQRVLETLRTEVFGPLLVPGLVDEEIAQLWAGDVPLFTARPGGDRLWGAPQRPTAGRADRPGLARVEAKLTALNTVDRQDQEWIVRAAMSTTSRTPAHRPAAGRRARTADRAPEPERLLSAARSVGDQLVSLAYREGARSNWIGLELLDDRYWRIGPMPADLAGGYTGPALFLAQLAALTGAAHYAEAARTALAPVPGLLDALRARPTDLGAVGSGAFSGLGGIAYALAGAARLLDDPEVGSWASAMLPLVGAAASAEGELGVGSGVAGGLAVLLATHRDGVGTGEAGQEAWRAARVCADRLAAVDPTSLRRDFTTGAAGVGWALLRYAEAEAEGGAGTGGEAAERYRVAGLSALRVAVGGWTDGEPGPDGGRGPDGGPEAGRGAPGRGHGGAPAHAPAGEEEDGARASAWCRGRAGVALAVLDAPGALEDPQLAAWSRGTAEELGRDRAVPDDSLCHGEAGLCELLGHGALPEARPHWIRRAGALLASVEETGARSGAPDGVAHPGLLTGLAGIGHGLLRAGFPDSVPSVLLLGPSGPGPDPKDAPPWALSATGLPAR</sequence>